<accession>A0ABS7ZUQ7</accession>
<keyword evidence="1" id="KW-1133">Transmembrane helix</keyword>
<dbReference type="Gene3D" id="6.20.270.20">
    <property type="entry name" value="LapD/MoxY periplasmic domain"/>
    <property type="match status" value="1"/>
</dbReference>
<dbReference type="Gene3D" id="3.30.70.270">
    <property type="match status" value="1"/>
</dbReference>
<dbReference type="InterPro" id="IPR000160">
    <property type="entry name" value="GGDEF_dom"/>
</dbReference>
<evidence type="ECO:0000313" key="6">
    <source>
        <dbReference type="Proteomes" id="UP000714380"/>
    </source>
</evidence>
<dbReference type="SMART" id="SM00052">
    <property type="entry name" value="EAL"/>
    <property type="match status" value="1"/>
</dbReference>
<dbReference type="CDD" id="cd06225">
    <property type="entry name" value="HAMP"/>
    <property type="match status" value="1"/>
</dbReference>
<feature type="domain" description="HAMP" evidence="3">
    <location>
        <begin position="172"/>
        <end position="224"/>
    </location>
</feature>
<name>A0ABS7ZUQ7_9GAMM</name>
<evidence type="ECO:0000313" key="5">
    <source>
        <dbReference type="EMBL" id="MCA6065501.1"/>
    </source>
</evidence>
<dbReference type="CDD" id="cd01948">
    <property type="entry name" value="EAL"/>
    <property type="match status" value="1"/>
</dbReference>
<dbReference type="InterPro" id="IPR043128">
    <property type="entry name" value="Rev_trsase/Diguanyl_cyclase"/>
</dbReference>
<dbReference type="SUPFAM" id="SSF141868">
    <property type="entry name" value="EAL domain-like"/>
    <property type="match status" value="1"/>
</dbReference>
<dbReference type="SUPFAM" id="SSF158472">
    <property type="entry name" value="HAMP domain-like"/>
    <property type="match status" value="1"/>
</dbReference>
<gene>
    <name evidence="5" type="ORF">I9W95_18030</name>
</gene>
<dbReference type="InterPro" id="IPR035919">
    <property type="entry name" value="EAL_sf"/>
</dbReference>
<keyword evidence="1" id="KW-0472">Membrane</keyword>
<dbReference type="PROSITE" id="PS50885">
    <property type="entry name" value="HAMP"/>
    <property type="match status" value="1"/>
</dbReference>
<dbReference type="Gene3D" id="3.30.110.200">
    <property type="match status" value="1"/>
</dbReference>
<dbReference type="InterPro" id="IPR032244">
    <property type="entry name" value="LapD_MoxY_N"/>
</dbReference>
<dbReference type="InterPro" id="IPR042461">
    <property type="entry name" value="LapD_MoxY_peri_C"/>
</dbReference>
<keyword evidence="1" id="KW-0812">Transmembrane</keyword>
<dbReference type="PROSITE" id="PS50887">
    <property type="entry name" value="GGDEF"/>
    <property type="match status" value="1"/>
</dbReference>
<evidence type="ECO:0000259" key="2">
    <source>
        <dbReference type="PROSITE" id="PS50883"/>
    </source>
</evidence>
<dbReference type="PROSITE" id="PS50883">
    <property type="entry name" value="EAL"/>
    <property type="match status" value="1"/>
</dbReference>
<dbReference type="Proteomes" id="UP000714380">
    <property type="component" value="Unassembled WGS sequence"/>
</dbReference>
<dbReference type="Pfam" id="PF00990">
    <property type="entry name" value="GGDEF"/>
    <property type="match status" value="1"/>
</dbReference>
<dbReference type="NCBIfam" id="TIGR00254">
    <property type="entry name" value="GGDEF"/>
    <property type="match status" value="1"/>
</dbReference>
<dbReference type="PANTHER" id="PTHR33121:SF79">
    <property type="entry name" value="CYCLIC DI-GMP PHOSPHODIESTERASE PDED-RELATED"/>
    <property type="match status" value="1"/>
</dbReference>
<dbReference type="InterPro" id="IPR029787">
    <property type="entry name" value="Nucleotide_cyclase"/>
</dbReference>
<feature type="domain" description="GGDEF" evidence="4">
    <location>
        <begin position="265"/>
        <end position="397"/>
    </location>
</feature>
<evidence type="ECO:0000256" key="1">
    <source>
        <dbReference type="SAM" id="Phobius"/>
    </source>
</evidence>
<dbReference type="InterPro" id="IPR001633">
    <property type="entry name" value="EAL_dom"/>
</dbReference>
<feature type="transmembrane region" description="Helical" evidence="1">
    <location>
        <begin position="153"/>
        <end position="175"/>
    </location>
</feature>
<dbReference type="RefSeq" id="WP_225677485.1">
    <property type="nucleotide sequence ID" value="NZ_JAEDAH010000106.1"/>
</dbReference>
<dbReference type="Pfam" id="PF00563">
    <property type="entry name" value="EAL"/>
    <property type="match status" value="1"/>
</dbReference>
<dbReference type="PANTHER" id="PTHR33121">
    <property type="entry name" value="CYCLIC DI-GMP PHOSPHODIESTERASE PDEF"/>
    <property type="match status" value="1"/>
</dbReference>
<sequence>MTLRQQFSFLTSLLVVILLVGNLLLTIGNGRDYFQQQLNARAYDAATSLALSMSQVPAGDDIQLQRLMDVLFDRGFFSDIEFIPVNGPALERRSREALANAPAPQWFMNLVSFDLMVAEADVTRGWSRLGLVKIVSHPDFAYRDLWSMVRSELMWFAWVLIIALILLHILLGWLFRPINRVEKQALAICEKDWQVQEDIPRARELQRMVLAMNKMVEKLRSIFNEQSAMTEQLRSESFSDSLTGILNRRGFDERLAHILCREEEHSGVLVLMQLGNLTEFNNNHGRQATDDALSLLGQELQRVLADYPLAFSGRRSGSDFGFYIPCTDRVHASDLLQLVHSQLMTGVLSPRQGLTFHLGGVFLQNLQDDPAHALSCADAALRQAQRHPESEARLYDGDQGGVEWTAGEWRKVLQEALATDALTLQYQPVVSNAGEQLLQFEVFSRLEWQGQVLSAARFWPMVEQHQLSARYDASIVAQVMKTLVQTPPLADVRYCINISPASVLDEEFHKQLQAVFSHSPELASHIALEVPESALAGIESALSRLALSLRNYGVVLGIDQVGTGTMAFAYMQRLPLDYIRIDGSFSRGLAAAQDRKFFIQSMVQIAHNLDLTVLGEGVEENDDVSVLRQTGVDGMSGYYFSRPLVAIADAHQWQPQ</sequence>
<comment type="caution">
    <text evidence="5">The sequence shown here is derived from an EMBL/GenBank/DDBJ whole genome shotgun (WGS) entry which is preliminary data.</text>
</comment>
<evidence type="ECO:0000259" key="4">
    <source>
        <dbReference type="PROSITE" id="PS50887"/>
    </source>
</evidence>
<dbReference type="Gene3D" id="3.20.20.450">
    <property type="entry name" value="EAL domain"/>
    <property type="match status" value="1"/>
</dbReference>
<reference evidence="5 6" key="1">
    <citation type="submission" date="2020-12" db="EMBL/GenBank/DDBJ databases">
        <title>Novel Thalassolituus-related marine hydrocarbonoclastic bacteria mediated algae-derived hydrocarbons mineralization in twilight zone of the northern South China Sea.</title>
        <authorList>
            <person name="Dong C."/>
        </authorList>
    </citation>
    <scope>NUCLEOTIDE SEQUENCE [LARGE SCALE GENOMIC DNA]</scope>
    <source>
        <strain evidence="5 6">IMCC1826</strain>
    </source>
</reference>
<dbReference type="SMART" id="SM00267">
    <property type="entry name" value="GGDEF"/>
    <property type="match status" value="1"/>
</dbReference>
<keyword evidence="6" id="KW-1185">Reference proteome</keyword>
<dbReference type="SUPFAM" id="SSF55073">
    <property type="entry name" value="Nucleotide cyclase"/>
    <property type="match status" value="1"/>
</dbReference>
<evidence type="ECO:0000259" key="3">
    <source>
        <dbReference type="PROSITE" id="PS50885"/>
    </source>
</evidence>
<dbReference type="Gene3D" id="6.10.340.10">
    <property type="match status" value="1"/>
</dbReference>
<dbReference type="InterPro" id="IPR003660">
    <property type="entry name" value="HAMP_dom"/>
</dbReference>
<dbReference type="CDD" id="cd01949">
    <property type="entry name" value="GGDEF"/>
    <property type="match status" value="1"/>
</dbReference>
<dbReference type="Pfam" id="PF16448">
    <property type="entry name" value="LapD_MoxY_N"/>
    <property type="match status" value="1"/>
</dbReference>
<feature type="transmembrane region" description="Helical" evidence="1">
    <location>
        <begin position="6"/>
        <end position="27"/>
    </location>
</feature>
<proteinExistence type="predicted"/>
<dbReference type="InterPro" id="IPR050706">
    <property type="entry name" value="Cyclic-di-GMP_PDE-like"/>
</dbReference>
<organism evidence="5 6">
    <name type="scientific">Thalassolituus marinus</name>
    <dbReference type="NCBI Taxonomy" id="671053"/>
    <lineage>
        <taxon>Bacteria</taxon>
        <taxon>Pseudomonadati</taxon>
        <taxon>Pseudomonadota</taxon>
        <taxon>Gammaproteobacteria</taxon>
        <taxon>Oceanospirillales</taxon>
        <taxon>Oceanospirillaceae</taxon>
        <taxon>Thalassolituus</taxon>
    </lineage>
</organism>
<protein>
    <submittedName>
        <fullName evidence="5">EAL domain-containing protein</fullName>
    </submittedName>
</protein>
<dbReference type="EMBL" id="JAEDAH010000106">
    <property type="protein sequence ID" value="MCA6065501.1"/>
    <property type="molecule type" value="Genomic_DNA"/>
</dbReference>
<feature type="domain" description="EAL" evidence="2">
    <location>
        <begin position="406"/>
        <end position="656"/>
    </location>
</feature>